<keyword evidence="3" id="KW-0238">DNA-binding</keyword>
<keyword evidence="5" id="KW-0539">Nucleus</keyword>
<accession>A0ABR4KJ98</accession>
<evidence type="ECO:0000256" key="5">
    <source>
        <dbReference type="ARBA" id="ARBA00023242"/>
    </source>
</evidence>
<dbReference type="PANTHER" id="PTHR46910">
    <property type="entry name" value="TRANSCRIPTION FACTOR PDR1"/>
    <property type="match status" value="1"/>
</dbReference>
<dbReference type="EMBL" id="JBFXLU010000026">
    <property type="protein sequence ID" value="KAL2852092.1"/>
    <property type="molecule type" value="Genomic_DNA"/>
</dbReference>
<dbReference type="InterPro" id="IPR050987">
    <property type="entry name" value="AtrR-like"/>
</dbReference>
<evidence type="ECO:0000256" key="3">
    <source>
        <dbReference type="ARBA" id="ARBA00023125"/>
    </source>
</evidence>
<proteinExistence type="predicted"/>
<keyword evidence="2" id="KW-0805">Transcription regulation</keyword>
<evidence type="ECO:0000259" key="7">
    <source>
        <dbReference type="PROSITE" id="PS50048"/>
    </source>
</evidence>
<feature type="region of interest" description="Disordered" evidence="6">
    <location>
        <begin position="1"/>
        <end position="50"/>
    </location>
</feature>
<keyword evidence="1" id="KW-0479">Metal-binding</keyword>
<feature type="domain" description="Zn(2)-C6 fungal-type" evidence="7">
    <location>
        <begin position="44"/>
        <end position="74"/>
    </location>
</feature>
<evidence type="ECO:0000256" key="6">
    <source>
        <dbReference type="SAM" id="MobiDB-lite"/>
    </source>
</evidence>
<dbReference type="Pfam" id="PF04082">
    <property type="entry name" value="Fungal_trans"/>
    <property type="match status" value="1"/>
</dbReference>
<feature type="compositionally biased region" description="Basic and acidic residues" evidence="6">
    <location>
        <begin position="174"/>
        <end position="187"/>
    </location>
</feature>
<feature type="compositionally biased region" description="Gly residues" evidence="6">
    <location>
        <begin position="121"/>
        <end position="133"/>
    </location>
</feature>
<dbReference type="SMART" id="SM00066">
    <property type="entry name" value="GAL4"/>
    <property type="match status" value="1"/>
</dbReference>
<organism evidence="8 9">
    <name type="scientific">Aspergillus pseudoustus</name>
    <dbReference type="NCBI Taxonomy" id="1810923"/>
    <lineage>
        <taxon>Eukaryota</taxon>
        <taxon>Fungi</taxon>
        <taxon>Dikarya</taxon>
        <taxon>Ascomycota</taxon>
        <taxon>Pezizomycotina</taxon>
        <taxon>Eurotiomycetes</taxon>
        <taxon>Eurotiomycetidae</taxon>
        <taxon>Eurotiales</taxon>
        <taxon>Aspergillaceae</taxon>
        <taxon>Aspergillus</taxon>
        <taxon>Aspergillus subgen. Nidulantes</taxon>
    </lineage>
</organism>
<dbReference type="Proteomes" id="UP001610446">
    <property type="component" value="Unassembled WGS sequence"/>
</dbReference>
<sequence length="701" mass="77792">MPPSRSNQVSQNGTAANTLSNGDTPTQTITRRRPREDDDTQGPPCATCRTRKVKCDRQQPECSNCRRGGVPCEYSSAPSRGYQVKELIDAFSSVTSRVDRLEETIANLVEQMRRPNSGPGPANGPGSGSGVGICAGVTGLESPSTSASHVSTGKLANAESSGQTSATCEEEQAVDQHADEPEPKPEEFEVSDTYPAVRSLFRSLQRRLERAVDPNVTERSDMWALAAQQLGPRRILQEQLDKFPFAGGCLDFPITSDGGPIIAPPRWAVEACIPTYLEHVNSLMPIFDETELRDGIAFYYESPPCHQYSVQALTYSNVLLLAKTLDFYAERTGDRTAGQEAAERELTRALLQNCDRAMEHLGEFVKPTAEYLRCLLTLALVCSHYYSAPAYSRVLISATSLIRTMGLHQTTAQLSSSWEDLSEAERFFWIAYTMDKQNVFISCQAGDLYLFECRFPLHPCDWDNPTPRQLFGALAHLMAIWEDIYAKLYSPRSTMCGTEDRKAQASSLRSQLYTWLRPHKPLLGEDASSLPSALKPSQTELTCAFNVTLSLIDRCDPSLPPQQRYRDPSRLALEGLVSLGTPKSPHDFAILTRIFRNYPMVAFHDLFVVTLSSQKHTFSESAELLHAVRRMLEALQSPHSPESYYNKLHLGIQWCTEQLDILHNMLAYFNSPDGCPDLDEVVGGFGMGAASRPNPGCFTTD</sequence>
<evidence type="ECO:0000313" key="9">
    <source>
        <dbReference type="Proteomes" id="UP001610446"/>
    </source>
</evidence>
<feature type="compositionally biased region" description="Polar residues" evidence="6">
    <location>
        <begin position="1"/>
        <end position="23"/>
    </location>
</feature>
<dbReference type="Pfam" id="PF00172">
    <property type="entry name" value="Zn_clus"/>
    <property type="match status" value="1"/>
</dbReference>
<dbReference type="InterPro" id="IPR007219">
    <property type="entry name" value="XnlR_reg_dom"/>
</dbReference>
<dbReference type="CDD" id="cd12148">
    <property type="entry name" value="fungal_TF_MHR"/>
    <property type="match status" value="1"/>
</dbReference>
<dbReference type="SUPFAM" id="SSF57701">
    <property type="entry name" value="Zn2/Cys6 DNA-binding domain"/>
    <property type="match status" value="1"/>
</dbReference>
<dbReference type="InterPro" id="IPR001138">
    <property type="entry name" value="Zn2Cys6_DnaBD"/>
</dbReference>
<dbReference type="PROSITE" id="PS50048">
    <property type="entry name" value="ZN2_CY6_FUNGAL_2"/>
    <property type="match status" value="1"/>
</dbReference>
<evidence type="ECO:0000256" key="4">
    <source>
        <dbReference type="ARBA" id="ARBA00023163"/>
    </source>
</evidence>
<feature type="region of interest" description="Disordered" evidence="6">
    <location>
        <begin position="112"/>
        <end position="192"/>
    </location>
</feature>
<gene>
    <name evidence="8" type="ORF">BJY01DRAFT_232702</name>
</gene>
<protein>
    <recommendedName>
        <fullName evidence="7">Zn(2)-C6 fungal-type domain-containing protein</fullName>
    </recommendedName>
</protein>
<keyword evidence="9" id="KW-1185">Reference proteome</keyword>
<feature type="compositionally biased region" description="Polar residues" evidence="6">
    <location>
        <begin position="141"/>
        <end position="151"/>
    </location>
</feature>
<evidence type="ECO:0000256" key="1">
    <source>
        <dbReference type="ARBA" id="ARBA00022723"/>
    </source>
</evidence>
<evidence type="ECO:0000256" key="2">
    <source>
        <dbReference type="ARBA" id="ARBA00023015"/>
    </source>
</evidence>
<keyword evidence="4" id="KW-0804">Transcription</keyword>
<reference evidence="8 9" key="1">
    <citation type="submission" date="2024-07" db="EMBL/GenBank/DDBJ databases">
        <title>Section-level genome sequencing and comparative genomics of Aspergillus sections Usti and Cavernicolus.</title>
        <authorList>
            <consortium name="Lawrence Berkeley National Laboratory"/>
            <person name="Nybo J.L."/>
            <person name="Vesth T.C."/>
            <person name="Theobald S."/>
            <person name="Frisvad J.C."/>
            <person name="Larsen T.O."/>
            <person name="Kjaerboelling I."/>
            <person name="Rothschild-Mancinelli K."/>
            <person name="Lyhne E.K."/>
            <person name="Kogle M.E."/>
            <person name="Barry K."/>
            <person name="Clum A."/>
            <person name="Na H."/>
            <person name="Ledsgaard L."/>
            <person name="Lin J."/>
            <person name="Lipzen A."/>
            <person name="Kuo A."/>
            <person name="Riley R."/>
            <person name="Mondo S."/>
            <person name="Labutti K."/>
            <person name="Haridas S."/>
            <person name="Pangalinan J."/>
            <person name="Salamov A.A."/>
            <person name="Simmons B.A."/>
            <person name="Magnuson J.K."/>
            <person name="Chen J."/>
            <person name="Drula E."/>
            <person name="Henrissat B."/>
            <person name="Wiebenga A."/>
            <person name="Lubbers R.J."/>
            <person name="Gomes A.C."/>
            <person name="Makela M.R."/>
            <person name="Stajich J."/>
            <person name="Grigoriev I.V."/>
            <person name="Mortensen U.H."/>
            <person name="De Vries R.P."/>
            <person name="Baker S.E."/>
            <person name="Andersen M.R."/>
        </authorList>
    </citation>
    <scope>NUCLEOTIDE SEQUENCE [LARGE SCALE GENOMIC DNA]</scope>
    <source>
        <strain evidence="8 9">CBS 123904</strain>
    </source>
</reference>
<feature type="compositionally biased region" description="Polar residues" evidence="6">
    <location>
        <begin position="158"/>
        <end position="167"/>
    </location>
</feature>
<comment type="caution">
    <text evidence="8">The sequence shown here is derived from an EMBL/GenBank/DDBJ whole genome shotgun (WGS) entry which is preliminary data.</text>
</comment>
<dbReference type="PANTHER" id="PTHR46910:SF25">
    <property type="entry name" value="ABC-TRANSPORTER-REGULATING TRANSCRIPTION FACTOR"/>
    <property type="match status" value="1"/>
</dbReference>
<name>A0ABR4KJ98_9EURO</name>
<dbReference type="CDD" id="cd00067">
    <property type="entry name" value="GAL4"/>
    <property type="match status" value="1"/>
</dbReference>
<dbReference type="Gene3D" id="4.10.240.10">
    <property type="entry name" value="Zn(2)-C6 fungal-type DNA-binding domain"/>
    <property type="match status" value="1"/>
</dbReference>
<evidence type="ECO:0000313" key="8">
    <source>
        <dbReference type="EMBL" id="KAL2852092.1"/>
    </source>
</evidence>
<dbReference type="InterPro" id="IPR036864">
    <property type="entry name" value="Zn2-C6_fun-type_DNA-bd_sf"/>
</dbReference>